<dbReference type="Pfam" id="PF00855">
    <property type="entry name" value="PWWP"/>
    <property type="match status" value="1"/>
</dbReference>
<dbReference type="Proteomes" id="UP001652626">
    <property type="component" value="Chromosome 8"/>
</dbReference>
<evidence type="ECO:0000256" key="2">
    <source>
        <dbReference type="ARBA" id="ARBA00022771"/>
    </source>
</evidence>
<dbReference type="PROSITE" id="PS50812">
    <property type="entry name" value="PWWP"/>
    <property type="match status" value="1"/>
</dbReference>
<feature type="domain" description="CW-type" evidence="6">
    <location>
        <begin position="52"/>
        <end position="104"/>
    </location>
</feature>
<dbReference type="PROSITE" id="PS51050">
    <property type="entry name" value="ZF_CW"/>
    <property type="match status" value="1"/>
</dbReference>
<evidence type="ECO:0000259" key="5">
    <source>
        <dbReference type="PROSITE" id="PS50812"/>
    </source>
</evidence>
<dbReference type="SUPFAM" id="SSF63748">
    <property type="entry name" value="Tudor/PWWP/MBT"/>
    <property type="match status" value="1"/>
</dbReference>
<organism evidence="7 8">
    <name type="scientific">Vanessa tameamea</name>
    <name type="common">Kamehameha butterfly</name>
    <dbReference type="NCBI Taxonomy" id="334116"/>
    <lineage>
        <taxon>Eukaryota</taxon>
        <taxon>Metazoa</taxon>
        <taxon>Ecdysozoa</taxon>
        <taxon>Arthropoda</taxon>
        <taxon>Hexapoda</taxon>
        <taxon>Insecta</taxon>
        <taxon>Pterygota</taxon>
        <taxon>Neoptera</taxon>
        <taxon>Endopterygota</taxon>
        <taxon>Lepidoptera</taxon>
        <taxon>Glossata</taxon>
        <taxon>Ditrysia</taxon>
        <taxon>Papilionoidea</taxon>
        <taxon>Nymphalidae</taxon>
        <taxon>Nymphalinae</taxon>
        <taxon>Vanessa</taxon>
    </lineage>
</organism>
<gene>
    <name evidence="8" type="primary">LOC113399804</name>
</gene>
<dbReference type="RefSeq" id="XP_064071560.1">
    <property type="nucleotide sequence ID" value="XM_064215490.1"/>
</dbReference>
<proteinExistence type="predicted"/>
<protein>
    <submittedName>
        <fullName evidence="8">Zinc finger CW-type PWWP domain protein 1-like</fullName>
    </submittedName>
</protein>
<accession>A0ABM4AJU5</accession>
<dbReference type="SMART" id="SM00293">
    <property type="entry name" value="PWWP"/>
    <property type="match status" value="1"/>
</dbReference>
<dbReference type="Pfam" id="PF07496">
    <property type="entry name" value="zf-CW"/>
    <property type="match status" value="1"/>
</dbReference>
<dbReference type="GeneID" id="113399804"/>
<evidence type="ECO:0000256" key="4">
    <source>
        <dbReference type="SAM" id="MobiDB-lite"/>
    </source>
</evidence>
<keyword evidence="3" id="KW-0862">Zinc</keyword>
<keyword evidence="2" id="KW-0863">Zinc-finger</keyword>
<reference evidence="8" key="1">
    <citation type="submission" date="2025-08" db="UniProtKB">
        <authorList>
            <consortium name="RefSeq"/>
        </authorList>
    </citation>
    <scope>IDENTIFICATION</scope>
    <source>
        <tissue evidence="8">Whole body</tissue>
    </source>
</reference>
<evidence type="ECO:0000256" key="1">
    <source>
        <dbReference type="ARBA" id="ARBA00022723"/>
    </source>
</evidence>
<dbReference type="PANTHER" id="PTHR15999">
    <property type="entry name" value="ZINC FINGER CW-TYPE PWWP DOMAIN PROTEIN 1"/>
    <property type="match status" value="1"/>
</dbReference>
<feature type="domain" description="PWWP" evidence="5">
    <location>
        <begin position="118"/>
        <end position="184"/>
    </location>
</feature>
<dbReference type="InterPro" id="IPR000313">
    <property type="entry name" value="PWWP_dom"/>
</dbReference>
<keyword evidence="7" id="KW-1185">Reference proteome</keyword>
<name>A0ABM4AJU5_VANTA</name>
<evidence type="ECO:0000256" key="3">
    <source>
        <dbReference type="ARBA" id="ARBA00022833"/>
    </source>
</evidence>
<dbReference type="Gene3D" id="3.30.40.100">
    <property type="match status" value="1"/>
</dbReference>
<sequence length="356" mass="41115">MSRSQNKNKKQNITFTNSEKTDSQTSSIYKDILSQPAQDLSHRQRLLWLQKRRTKGLWVQCDDCDSWRYLPSVLDSHELPKSWYCRMNPDSSLASCSAPEVPIHIRDEEDLIHSEYAAGSLVLARMPGWPWWPAMVDDCPDTEQYYWLDGFSDIPTHYNVVFFDAFEVTRAWMAPAQLKPYTENKNLLKSSSKRKSYNKRLEVAIIQANDAENLSLSDRLIKYSFVARYKGTIASPKTITKNVMKKYQDRFKRKFNIDLPNESDTDNEIDESQSSNKSNVITLGKRKKINEIDINDDNSFKESLNVQVDPNSDLVKSIVNDNSSKRPDTIGQTNMIEDSQITLHRKVSVASDDFDF</sequence>
<evidence type="ECO:0000313" key="7">
    <source>
        <dbReference type="Proteomes" id="UP001652626"/>
    </source>
</evidence>
<dbReference type="InterPro" id="IPR011124">
    <property type="entry name" value="Znf_CW"/>
</dbReference>
<feature type="compositionally biased region" description="Basic residues" evidence="4">
    <location>
        <begin position="1"/>
        <end position="10"/>
    </location>
</feature>
<dbReference type="Gene3D" id="2.30.30.140">
    <property type="match status" value="1"/>
</dbReference>
<dbReference type="PANTHER" id="PTHR15999:SF2">
    <property type="entry name" value="ZINC FINGER CW-TYPE PWWP DOMAIN PROTEIN 1"/>
    <property type="match status" value="1"/>
</dbReference>
<keyword evidence="1" id="KW-0479">Metal-binding</keyword>
<evidence type="ECO:0000259" key="6">
    <source>
        <dbReference type="PROSITE" id="PS51050"/>
    </source>
</evidence>
<dbReference type="CDD" id="cd20145">
    <property type="entry name" value="PWWP_ZCWPW1"/>
    <property type="match status" value="1"/>
</dbReference>
<dbReference type="InterPro" id="IPR042778">
    <property type="entry name" value="ZCWPW1/ZCWPW2"/>
</dbReference>
<feature type="compositionally biased region" description="Polar residues" evidence="4">
    <location>
        <begin position="11"/>
        <end position="21"/>
    </location>
</feature>
<feature type="region of interest" description="Disordered" evidence="4">
    <location>
        <begin position="1"/>
        <end position="21"/>
    </location>
</feature>
<evidence type="ECO:0000313" key="8">
    <source>
        <dbReference type="RefSeq" id="XP_064071560.1"/>
    </source>
</evidence>